<dbReference type="Pfam" id="PF03467">
    <property type="entry name" value="Smg4_UPF3"/>
    <property type="match status" value="1"/>
</dbReference>
<keyword evidence="4" id="KW-0539">Nucleus</keyword>
<feature type="compositionally biased region" description="Low complexity" evidence="5">
    <location>
        <begin position="124"/>
        <end position="138"/>
    </location>
</feature>
<feature type="compositionally biased region" description="Low complexity" evidence="5">
    <location>
        <begin position="536"/>
        <end position="550"/>
    </location>
</feature>
<evidence type="ECO:0000313" key="7">
    <source>
        <dbReference type="EMBL" id="KFG36731.1"/>
    </source>
</evidence>
<feature type="region of interest" description="Disordered" evidence="5">
    <location>
        <begin position="1"/>
        <end position="34"/>
    </location>
</feature>
<accession>A0A086JX63</accession>
<protein>
    <submittedName>
        <fullName evidence="7">Smg-4/UPF3 family protein</fullName>
    </submittedName>
</protein>
<dbReference type="GO" id="GO:0000184">
    <property type="term" value="P:nuclear-transcribed mRNA catabolic process, nonsense-mediated decay"/>
    <property type="evidence" value="ECO:0007669"/>
    <property type="project" value="UniProtKB-KW"/>
</dbReference>
<feature type="compositionally biased region" description="Polar residues" evidence="5">
    <location>
        <begin position="507"/>
        <end position="519"/>
    </location>
</feature>
<feature type="domain" description="UPF3" evidence="6">
    <location>
        <begin position="283"/>
        <end position="414"/>
    </location>
</feature>
<dbReference type="VEuPathDB" id="ToxoDB:TGDOM2_315720"/>
<evidence type="ECO:0000259" key="6">
    <source>
        <dbReference type="Pfam" id="PF03467"/>
    </source>
</evidence>
<evidence type="ECO:0000256" key="4">
    <source>
        <dbReference type="ARBA" id="ARBA00023242"/>
    </source>
</evidence>
<evidence type="ECO:0000256" key="3">
    <source>
        <dbReference type="ARBA" id="ARBA00023161"/>
    </source>
</evidence>
<dbReference type="GO" id="GO:0005737">
    <property type="term" value="C:cytoplasm"/>
    <property type="evidence" value="ECO:0007669"/>
    <property type="project" value="TreeGrafter"/>
</dbReference>
<sequence length="594" mass="62273">MPPREAPTSRPRGERPEFASGGSSSATGVAPRRSFVPGMILTKQLLIPVKSTSPSYAAGSAARDKNTATPARPPSTSRSCLSASSSSSSSASSSTSSSSSALSSSSSSAFSSSSPSQHRGQQPSSVLSSVSAGAASSARPGEDGRASRGVCSRGDSRGGDKLGVSNQAPSRNSPAGLGADAASGGRRGEREPRAPQIFRGGREAREQKPSNLSRGRDIPATSAERGGDGASDRGGCPKQEEARGSETRDRGDTGENDAKGGKPSEDTTSENVQATTQAYKAKTKTKVVVRLLPPSAREEDLLELVAAPLQGKMSWTRFVPGRQQKSDVPSRNSTWYVNFSTEEDADDFIKSFHGKVFVDERHNTFKAVARLAPYQKVPRKTGPDRREGSLAKDPLYVNFLQALKDGTAFESHAAPPGSEELETVVDDDGVTLSSLVLALREKYGVKTFVKGCPYTLAMWRRTFAVSGSEEEDLEASGDRNEVERRDEKSAVRRRGKGSAKTARETQRTPAAASSVQTASGPPGASGARSLRPGPSPSSTQSNSSDTSRSTAHQGTTGSEARGVWRALLGIQKRPTTAGGSAKPANEPQAKASIS</sequence>
<dbReference type="GO" id="GO:0003729">
    <property type="term" value="F:mRNA binding"/>
    <property type="evidence" value="ECO:0007669"/>
    <property type="project" value="TreeGrafter"/>
</dbReference>
<dbReference type="EMBL" id="AHZU02001071">
    <property type="protein sequence ID" value="KFG36731.1"/>
    <property type="molecule type" value="Genomic_DNA"/>
</dbReference>
<dbReference type="Proteomes" id="UP000028837">
    <property type="component" value="Unassembled WGS sequence"/>
</dbReference>
<dbReference type="GO" id="GO:0045727">
    <property type="term" value="P:positive regulation of translation"/>
    <property type="evidence" value="ECO:0007669"/>
    <property type="project" value="TreeGrafter"/>
</dbReference>
<organism evidence="7 8">
    <name type="scientific">Toxoplasma gondii GAB2-2007-GAL-DOM2</name>
    <dbReference type="NCBI Taxonomy" id="1130820"/>
    <lineage>
        <taxon>Eukaryota</taxon>
        <taxon>Sar</taxon>
        <taxon>Alveolata</taxon>
        <taxon>Apicomplexa</taxon>
        <taxon>Conoidasida</taxon>
        <taxon>Coccidia</taxon>
        <taxon>Eucoccidiorida</taxon>
        <taxon>Eimeriorina</taxon>
        <taxon>Sarcocystidae</taxon>
        <taxon>Toxoplasma</taxon>
    </lineage>
</organism>
<dbReference type="AlphaFoldDB" id="A0A086JX63"/>
<dbReference type="InterPro" id="IPR012677">
    <property type="entry name" value="Nucleotide-bd_a/b_plait_sf"/>
</dbReference>
<keyword evidence="3" id="KW-0866">Nonsense-mediated mRNA decay</keyword>
<dbReference type="InterPro" id="IPR039722">
    <property type="entry name" value="Upf3"/>
</dbReference>
<feature type="compositionally biased region" description="Basic and acidic residues" evidence="5">
    <location>
        <begin position="238"/>
        <end position="265"/>
    </location>
</feature>
<feature type="region of interest" description="Disordered" evidence="5">
    <location>
        <begin position="53"/>
        <end position="278"/>
    </location>
</feature>
<dbReference type="PANTHER" id="PTHR13112:SF0">
    <property type="entry name" value="FI21285P1"/>
    <property type="match status" value="1"/>
</dbReference>
<feature type="region of interest" description="Disordered" evidence="5">
    <location>
        <begin position="466"/>
        <end position="594"/>
    </location>
</feature>
<dbReference type="CDD" id="cd12455">
    <property type="entry name" value="RRM_like_Smg4_UPF3"/>
    <property type="match status" value="1"/>
</dbReference>
<feature type="compositionally biased region" description="Low complexity" evidence="5">
    <location>
        <begin position="173"/>
        <end position="184"/>
    </location>
</feature>
<feature type="compositionally biased region" description="Low complexity" evidence="5">
    <location>
        <begin position="75"/>
        <end position="116"/>
    </location>
</feature>
<dbReference type="OrthoDB" id="18087at2759"/>
<feature type="compositionally biased region" description="Basic and acidic residues" evidence="5">
    <location>
        <begin position="476"/>
        <end position="490"/>
    </location>
</feature>
<name>A0A086JX63_TOXGO</name>
<evidence type="ECO:0000256" key="5">
    <source>
        <dbReference type="SAM" id="MobiDB-lite"/>
    </source>
</evidence>
<comment type="caution">
    <text evidence="7">The sequence shown here is derived from an EMBL/GenBank/DDBJ whole genome shotgun (WGS) entry which is preliminary data.</text>
</comment>
<gene>
    <name evidence="7" type="ORF">TGDOM2_315720</name>
</gene>
<evidence type="ECO:0000313" key="8">
    <source>
        <dbReference type="Proteomes" id="UP000028837"/>
    </source>
</evidence>
<dbReference type="Gene3D" id="3.30.70.330">
    <property type="match status" value="1"/>
</dbReference>
<reference evidence="7 8" key="1">
    <citation type="submission" date="2014-02" db="EMBL/GenBank/DDBJ databases">
        <authorList>
            <person name="Sibley D."/>
            <person name="Venepally P."/>
            <person name="Karamycheva S."/>
            <person name="Hadjithomas M."/>
            <person name="Khan A."/>
            <person name="Brunk B."/>
            <person name="Roos D."/>
            <person name="Caler E."/>
            <person name="Lorenzi H."/>
        </authorList>
    </citation>
    <scope>NUCLEOTIDE SEQUENCE [LARGE SCALE GENOMIC DNA]</scope>
    <source>
        <strain evidence="7 8">GAB2-2007-GAL-DOM2</strain>
    </source>
</reference>
<comment type="similarity">
    <text evidence="2">Belongs to the RENT3 family.</text>
</comment>
<dbReference type="PANTHER" id="PTHR13112">
    <property type="entry name" value="UPF3 REGULATOR OF NONSENSE TRANSCRIPTS-LIKE PROTEIN"/>
    <property type="match status" value="1"/>
</dbReference>
<evidence type="ECO:0000256" key="2">
    <source>
        <dbReference type="ARBA" id="ARBA00005991"/>
    </source>
</evidence>
<evidence type="ECO:0000256" key="1">
    <source>
        <dbReference type="ARBA" id="ARBA00004123"/>
    </source>
</evidence>
<comment type="subcellular location">
    <subcellularLocation>
        <location evidence="1">Nucleus</location>
    </subcellularLocation>
</comment>
<proteinExistence type="inferred from homology"/>
<dbReference type="InterPro" id="IPR005120">
    <property type="entry name" value="UPF3_dom"/>
</dbReference>
<dbReference type="GO" id="GO:0005730">
    <property type="term" value="C:nucleolus"/>
    <property type="evidence" value="ECO:0007669"/>
    <property type="project" value="TreeGrafter"/>
</dbReference>
<dbReference type="SUPFAM" id="SSF54928">
    <property type="entry name" value="RNA-binding domain, RBD"/>
    <property type="match status" value="1"/>
</dbReference>
<dbReference type="InterPro" id="IPR035979">
    <property type="entry name" value="RBD_domain_sf"/>
</dbReference>